<dbReference type="AlphaFoldDB" id="A0A0B6WUR8"/>
<evidence type="ECO:0000313" key="4">
    <source>
        <dbReference type="Proteomes" id="UP000031518"/>
    </source>
</evidence>
<keyword evidence="4" id="KW-1185">Reference proteome</keyword>
<accession>A0A0B6WUR8</accession>
<reference evidence="3 4" key="2">
    <citation type="submission" date="2015-01" db="EMBL/GenBank/DDBJ databases">
        <title>Complete genome sequence of Pyrinomonas methylaliphatogenes type strain K22T.</title>
        <authorList>
            <person name="Lee K.C.Y."/>
            <person name="Power J.F."/>
            <person name="Dunfield P.F."/>
            <person name="Morgan X.C."/>
            <person name="Huttenhower C."/>
            <person name="Stott M.B."/>
        </authorList>
    </citation>
    <scope>NUCLEOTIDE SEQUENCE [LARGE SCALE GENOMIC DNA]</scope>
    <source>
        <strain evidence="3 4">K22</strain>
    </source>
</reference>
<dbReference type="PANTHER" id="PTHR30050">
    <property type="entry name" value="CHROMOSOMAL REPLICATION INITIATOR PROTEIN DNAA"/>
    <property type="match status" value="1"/>
</dbReference>
<dbReference type="CDD" id="cd00009">
    <property type="entry name" value="AAA"/>
    <property type="match status" value="1"/>
</dbReference>
<dbReference type="Gene3D" id="3.40.50.300">
    <property type="entry name" value="P-loop containing nucleotide triphosphate hydrolases"/>
    <property type="match status" value="1"/>
</dbReference>
<feature type="domain" description="AAA+ ATPase" evidence="2">
    <location>
        <begin position="105"/>
        <end position="234"/>
    </location>
</feature>
<dbReference type="EMBL" id="CBXV010000002">
    <property type="protein sequence ID" value="CDM64462.1"/>
    <property type="molecule type" value="Genomic_DNA"/>
</dbReference>
<gene>
    <name evidence="3" type="ORF">PYK22_00456</name>
</gene>
<name>A0A0B6WUR8_9BACT</name>
<dbReference type="Pfam" id="PF01695">
    <property type="entry name" value="IstB_IS21"/>
    <property type="match status" value="1"/>
</dbReference>
<organism evidence="3 4">
    <name type="scientific">Pyrinomonas methylaliphatogenes</name>
    <dbReference type="NCBI Taxonomy" id="454194"/>
    <lineage>
        <taxon>Bacteria</taxon>
        <taxon>Pseudomonadati</taxon>
        <taxon>Acidobacteriota</taxon>
        <taxon>Blastocatellia</taxon>
        <taxon>Blastocatellales</taxon>
        <taxon>Pyrinomonadaceae</taxon>
        <taxon>Pyrinomonas</taxon>
    </lineage>
</organism>
<dbReference type="InterPro" id="IPR003593">
    <property type="entry name" value="AAA+_ATPase"/>
</dbReference>
<proteinExistence type="predicted"/>
<evidence type="ECO:0000256" key="1">
    <source>
        <dbReference type="SAM" id="MobiDB-lite"/>
    </source>
</evidence>
<dbReference type="GO" id="GO:0006260">
    <property type="term" value="P:DNA replication"/>
    <property type="evidence" value="ECO:0007669"/>
    <property type="project" value="TreeGrafter"/>
</dbReference>
<dbReference type="SUPFAM" id="SSF52540">
    <property type="entry name" value="P-loop containing nucleoside triphosphate hydrolases"/>
    <property type="match status" value="1"/>
</dbReference>
<dbReference type="InterPro" id="IPR002611">
    <property type="entry name" value="IstB_ATP-bd"/>
</dbReference>
<dbReference type="OrthoDB" id="9776217at2"/>
<dbReference type="SMART" id="SM00382">
    <property type="entry name" value="AAA"/>
    <property type="match status" value="1"/>
</dbReference>
<sequence>MSSDNAKIHPLFSIPESEERSAEVKAPSGGNVCPHCFGTGMEVVPGKGARRCRCRTEDQQKRLFEAARIPRRFANCSLQNYYPSNPSQFRAFQFAVNLVRDYPAVDRGLLFIGPVGVGKTHLAVAIIRGLIEKGVPCLFYDFGTLLKEIQDSYNPISQTSELRILAPVYQAEVLVLDELGASKPTDWVRDTMMQVIGTRYNERKLTIITTNYMDARRNPVEETLEDRIGVRLRSRLYEMCKAVVIEGEDYRRRFEVQ</sequence>
<evidence type="ECO:0000313" key="3">
    <source>
        <dbReference type="EMBL" id="CDM64462.1"/>
    </source>
</evidence>
<evidence type="ECO:0000259" key="2">
    <source>
        <dbReference type="SMART" id="SM00382"/>
    </source>
</evidence>
<reference evidence="3 4" key="1">
    <citation type="submission" date="2013-12" db="EMBL/GenBank/DDBJ databases">
        <authorList>
            <person name="Stott M."/>
        </authorList>
    </citation>
    <scope>NUCLEOTIDE SEQUENCE [LARGE SCALE GENOMIC DNA]</scope>
    <source>
        <strain evidence="3 4">K22</strain>
    </source>
</reference>
<dbReference type="GO" id="GO:0005524">
    <property type="term" value="F:ATP binding"/>
    <property type="evidence" value="ECO:0007669"/>
    <property type="project" value="InterPro"/>
</dbReference>
<feature type="region of interest" description="Disordered" evidence="1">
    <location>
        <begin position="1"/>
        <end position="20"/>
    </location>
</feature>
<protein>
    <submittedName>
        <fullName evidence="3">DNA replication protein</fullName>
    </submittedName>
</protein>
<dbReference type="STRING" id="454194.PYK22_00456"/>
<dbReference type="PANTHER" id="PTHR30050:SF4">
    <property type="entry name" value="ATP-BINDING PROTEIN RV3427C IN INSERTION SEQUENCE-RELATED"/>
    <property type="match status" value="1"/>
</dbReference>
<dbReference type="RefSeq" id="WP_083437535.1">
    <property type="nucleotide sequence ID" value="NZ_CBXV010000002.1"/>
</dbReference>
<dbReference type="InterPro" id="IPR027417">
    <property type="entry name" value="P-loop_NTPase"/>
</dbReference>
<dbReference type="Proteomes" id="UP000031518">
    <property type="component" value="Unassembled WGS sequence"/>
</dbReference>